<reference evidence="2 3" key="2">
    <citation type="submission" date="2015-01" db="EMBL/GenBank/DDBJ databases">
        <title>Complete genome sequence of Pyrinomonas methylaliphatogenes type strain K22T.</title>
        <authorList>
            <person name="Lee K.C.Y."/>
            <person name="Power J.F."/>
            <person name="Dunfield P.F."/>
            <person name="Morgan X.C."/>
            <person name="Huttenhower C."/>
            <person name="Stott M.B."/>
        </authorList>
    </citation>
    <scope>NUCLEOTIDE SEQUENCE [LARGE SCALE GENOMIC DNA]</scope>
    <source>
        <strain evidence="2 3">K22</strain>
    </source>
</reference>
<name>A0A0B6WUI4_9BACT</name>
<keyword evidence="1" id="KW-1133">Transmembrane helix</keyword>
<dbReference type="STRING" id="454194.PYK22_00350"/>
<keyword evidence="3" id="KW-1185">Reference proteome</keyword>
<dbReference type="Proteomes" id="UP000031518">
    <property type="component" value="Unassembled WGS sequence"/>
</dbReference>
<evidence type="ECO:0000256" key="1">
    <source>
        <dbReference type="SAM" id="Phobius"/>
    </source>
</evidence>
<accession>A0A0B6WUI4</accession>
<evidence type="ECO:0000313" key="2">
    <source>
        <dbReference type="EMBL" id="CDM64357.1"/>
    </source>
</evidence>
<organism evidence="2 3">
    <name type="scientific">Pyrinomonas methylaliphatogenes</name>
    <dbReference type="NCBI Taxonomy" id="454194"/>
    <lineage>
        <taxon>Bacteria</taxon>
        <taxon>Pseudomonadati</taxon>
        <taxon>Acidobacteriota</taxon>
        <taxon>Blastocatellia</taxon>
        <taxon>Blastocatellales</taxon>
        <taxon>Pyrinomonadaceae</taxon>
        <taxon>Pyrinomonas</taxon>
    </lineage>
</organism>
<keyword evidence="1" id="KW-0812">Transmembrane</keyword>
<dbReference type="AlphaFoldDB" id="A0A0B6WUI4"/>
<feature type="transmembrane region" description="Helical" evidence="1">
    <location>
        <begin position="45"/>
        <end position="66"/>
    </location>
</feature>
<gene>
    <name evidence="2" type="ORF">PYK22_00350</name>
</gene>
<protein>
    <submittedName>
        <fullName evidence="2">Uncharacterized protein</fullName>
    </submittedName>
</protein>
<evidence type="ECO:0000313" key="3">
    <source>
        <dbReference type="Proteomes" id="UP000031518"/>
    </source>
</evidence>
<keyword evidence="1" id="KW-0472">Membrane</keyword>
<feature type="transmembrane region" description="Helical" evidence="1">
    <location>
        <begin position="21"/>
        <end position="39"/>
    </location>
</feature>
<proteinExistence type="predicted"/>
<reference evidence="2 3" key="1">
    <citation type="submission" date="2013-12" db="EMBL/GenBank/DDBJ databases">
        <authorList>
            <person name="Stott M."/>
        </authorList>
    </citation>
    <scope>NUCLEOTIDE SEQUENCE [LARGE SCALE GENOMIC DNA]</scope>
    <source>
        <strain evidence="2 3">K22</strain>
    </source>
</reference>
<dbReference type="EMBL" id="CBXV010000002">
    <property type="protein sequence ID" value="CDM64357.1"/>
    <property type="molecule type" value="Genomic_DNA"/>
</dbReference>
<sequence length="83" mass="9659">MRQWKGWNRNEKILAHFFEDFFAADFFAADFFAVAFLAPLEPDDFLAAVFVDFLLAFFAVGIRCLFSLDLSLTALDHKMMCFF</sequence>